<dbReference type="Proteomes" id="UP001597097">
    <property type="component" value="Unassembled WGS sequence"/>
</dbReference>
<keyword evidence="4" id="KW-1185">Reference proteome</keyword>
<comment type="caution">
    <text evidence="3">The sequence shown here is derived from an EMBL/GenBank/DDBJ whole genome shotgun (WGS) entry which is preliminary data.</text>
</comment>
<proteinExistence type="predicted"/>
<sequence length="1378" mass="149158">MRPWIGWAVGMDWPQGDESKLFTLADVLAAAAYRVADGIGLPVPDRDTWDGEALQTFVSHARPRVSGSEADLLNRLARTAVALNDLGVQIQYTKRLIKLSIGFLIFQLWTLVPVILNPATASAGMAVVGLRARFTKVIIRQLARRLLFNIALFGGLMLAMDLGVQAGQSRRDRIDWGQALASLGTGALNGVFLTGATWLAPPRSLLGFMLASGTAGGMTDATMQAFEGQPFDLERLLKGFTSGAVGAADAHWAGWNPHFGRADGDGAPRPEPDPRGGPDTPPPDPRQPPDPRSPDPEPFHTGRRDATDLAGLRHGADSAHDPVLRPGEAAAQRQQFVARHLREETWSGLWFRNPESTDMSVTGDMRRRPPLPGHVDVGIRATSDGFLVGGFRRLPADLPPGMHDLVPGRDIRIDAADLAGVLREDRRLMAQPDAALRVFGPHARHDAALLQDLADRTGRVVLAADNGMPFGSAQGYRGPLEGHWQRFEPADAPSSEPRSRIDSMLNWGQTRAAGNPPQSLYHFSKLAEQGMKGGWEAAGADSARVTLADGSYAMLSDFPTKQARDAKMLVAQIGDELGLKMPSTHPVQDTGLMLEWVYGDPDNMSWSGQAWNLPGTVATREGVLAGLLGALFRDDPLLLDALSGEAALMPQPHVAKLMSRLFFREVGTHPEGWAANPLSPKDIARVQIIVRDLKADFVRMGMAESHQRITDSLREIAENAVGVDSIFDARLDETLPEITTQRLNDQAEQLADLAAGLRDTTPPGAGRPLVDPVQRLVDNLDDIVASRETDLGRVVTFGDGSQALALTHWDAADALAGALARRALGLDGPAVHWADNGTVYQTYGSEQLRAALATGVRETTMVSLTGAITEVVTFNDGTTALRHEFEFVAGADKFEATAHAAHAVRDGVQGHYRASPTVVYEHRINPWHWSDEERAVPASLRHELDKRALYASLIQNGASTLRSENPRMEHLGGVDKPLLTDADSAALRARYEALRPEFERYGLMNAYYDHLDVINSVGLHAPLDLGPLHDPSPLVPDFREAPWRPPGNQVPALPHLLEGVNLRQVNELAVGRADDPSLVPWAETTLDRADAELAARPTTSGHVSARVPNDWLPSAVRPGDEVVFHGILDGVDDPAKLADQPDSVRLTIRASEYADVGDLSGKPAHALFRSGVRLKVLAVQESYGERHVFAIQVPQGHSADSTALRVPRMKPPLTPELAHHLDQHVEETDAGVWLRDLNNQHDMALVASARKVRRIDGALYVDGHGSKRGNSIGGQDLDAKQMAALLLNMPKLKPTDIILLANCHIGDGKHPAMVAKLTGHVVIAADSAIQVTPEGHMRAVSDEFGHLGGRGQLRIYLPDDSVSGAAYNTVKAWFQAPP</sequence>
<evidence type="ECO:0000256" key="1">
    <source>
        <dbReference type="SAM" id="MobiDB-lite"/>
    </source>
</evidence>
<evidence type="ECO:0000256" key="2">
    <source>
        <dbReference type="SAM" id="Phobius"/>
    </source>
</evidence>
<organism evidence="3 4">
    <name type="scientific">Nonomuraea guangzhouensis</name>
    <dbReference type="NCBI Taxonomy" id="1291555"/>
    <lineage>
        <taxon>Bacteria</taxon>
        <taxon>Bacillati</taxon>
        <taxon>Actinomycetota</taxon>
        <taxon>Actinomycetes</taxon>
        <taxon>Streptosporangiales</taxon>
        <taxon>Streptosporangiaceae</taxon>
        <taxon>Nonomuraea</taxon>
    </lineage>
</organism>
<dbReference type="RefSeq" id="WP_219537182.1">
    <property type="nucleotide sequence ID" value="NZ_JAHKRM010000035.1"/>
</dbReference>
<gene>
    <name evidence="3" type="ORF">ACFSJ0_27250</name>
</gene>
<dbReference type="EMBL" id="JBHUCM010000019">
    <property type="protein sequence ID" value="MFD1540783.1"/>
    <property type="molecule type" value="Genomic_DNA"/>
</dbReference>
<accession>A0ABW4GEE3</accession>
<feature type="transmembrane region" description="Helical" evidence="2">
    <location>
        <begin position="146"/>
        <end position="164"/>
    </location>
</feature>
<keyword evidence="2" id="KW-0812">Transmembrane</keyword>
<feature type="compositionally biased region" description="Basic and acidic residues" evidence="1">
    <location>
        <begin position="260"/>
        <end position="276"/>
    </location>
</feature>
<evidence type="ECO:0008006" key="5">
    <source>
        <dbReference type="Google" id="ProtNLM"/>
    </source>
</evidence>
<keyword evidence="2" id="KW-1133">Transmembrane helix</keyword>
<reference evidence="4" key="1">
    <citation type="journal article" date="2019" name="Int. J. Syst. Evol. Microbiol.">
        <title>The Global Catalogue of Microorganisms (GCM) 10K type strain sequencing project: providing services to taxonomists for standard genome sequencing and annotation.</title>
        <authorList>
            <consortium name="The Broad Institute Genomics Platform"/>
            <consortium name="The Broad Institute Genome Sequencing Center for Infectious Disease"/>
            <person name="Wu L."/>
            <person name="Ma J."/>
        </authorList>
    </citation>
    <scope>NUCLEOTIDE SEQUENCE [LARGE SCALE GENOMIC DNA]</scope>
    <source>
        <strain evidence="4">CGMCC 1.15399</strain>
    </source>
</reference>
<evidence type="ECO:0000313" key="4">
    <source>
        <dbReference type="Proteomes" id="UP001597097"/>
    </source>
</evidence>
<keyword evidence="2" id="KW-0472">Membrane</keyword>
<name>A0ABW4GEE3_9ACTN</name>
<protein>
    <recommendedName>
        <fullName evidence="5">CHAT domain-containing protein</fullName>
    </recommendedName>
</protein>
<feature type="region of interest" description="Disordered" evidence="1">
    <location>
        <begin position="253"/>
        <end position="304"/>
    </location>
</feature>
<evidence type="ECO:0000313" key="3">
    <source>
        <dbReference type="EMBL" id="MFD1540783.1"/>
    </source>
</evidence>
<feature type="compositionally biased region" description="Basic and acidic residues" evidence="1">
    <location>
        <begin position="287"/>
        <end position="304"/>
    </location>
</feature>